<evidence type="ECO:0000313" key="2">
    <source>
        <dbReference type="Proteomes" id="UP000002964"/>
    </source>
</evidence>
<name>H8Z1L9_9GAMM</name>
<dbReference type="STRING" id="631362.Thi970DRAFT_01674"/>
<dbReference type="eggNOG" id="ENOG502ZG91">
    <property type="taxonomic scope" value="Bacteria"/>
</dbReference>
<protein>
    <recommendedName>
        <fullName evidence="3">Nif11 domain-containing protein</fullName>
    </recommendedName>
</protein>
<dbReference type="AlphaFoldDB" id="H8Z1L9"/>
<reference evidence="1 2" key="2">
    <citation type="submission" date="2011-11" db="EMBL/GenBank/DDBJ databases">
        <authorList>
            <consortium name="US DOE Joint Genome Institute"/>
            <person name="Lucas S."/>
            <person name="Han J."/>
            <person name="Lapidus A."/>
            <person name="Cheng J.-F."/>
            <person name="Goodwin L."/>
            <person name="Pitluck S."/>
            <person name="Peters L."/>
            <person name="Ovchinnikova G."/>
            <person name="Zhang X."/>
            <person name="Detter J.C."/>
            <person name="Han C."/>
            <person name="Tapia R."/>
            <person name="Land M."/>
            <person name="Hauser L."/>
            <person name="Kyrpides N."/>
            <person name="Ivanova N."/>
            <person name="Pagani I."/>
            <person name="Vogl K."/>
            <person name="Liu Z."/>
            <person name="Overmann J."/>
            <person name="Frigaard N.-U."/>
            <person name="Bryant D."/>
            <person name="Woyke T."/>
        </authorList>
    </citation>
    <scope>NUCLEOTIDE SEQUENCE [LARGE SCALE GENOMIC DNA]</scope>
    <source>
        <strain evidence="1 2">970</strain>
    </source>
</reference>
<evidence type="ECO:0000313" key="1">
    <source>
        <dbReference type="EMBL" id="EIC21464.1"/>
    </source>
</evidence>
<gene>
    <name evidence="1" type="ORF">Thi970DRAFT_01674</name>
</gene>
<dbReference type="InterPro" id="IPR020610">
    <property type="entry name" value="Thiolase_AS"/>
</dbReference>
<dbReference type="PROSITE" id="PS00099">
    <property type="entry name" value="THIOLASE_3"/>
    <property type="match status" value="1"/>
</dbReference>
<dbReference type="Proteomes" id="UP000002964">
    <property type="component" value="Unassembled WGS sequence"/>
</dbReference>
<reference evidence="2" key="1">
    <citation type="submission" date="2011-06" db="EMBL/GenBank/DDBJ databases">
        <authorList>
            <consortium name="US DOE Joint Genome Institute (JGI-PGF)"/>
            <person name="Lucas S."/>
            <person name="Han J."/>
            <person name="Lapidus A."/>
            <person name="Cheng J.-F."/>
            <person name="Goodwin L."/>
            <person name="Pitluck S."/>
            <person name="Peters L."/>
            <person name="Land M.L."/>
            <person name="Hauser L."/>
            <person name="Vogl K."/>
            <person name="Liu Z."/>
            <person name="Overmann J."/>
            <person name="Frigaard N.-U."/>
            <person name="Bryant D.A."/>
            <person name="Woyke T.J."/>
        </authorList>
    </citation>
    <scope>NUCLEOTIDE SEQUENCE [LARGE SCALE GENOMIC DNA]</scope>
    <source>
        <strain evidence="2">970</strain>
    </source>
</reference>
<dbReference type="EMBL" id="JH603169">
    <property type="protein sequence ID" value="EIC21464.1"/>
    <property type="molecule type" value="Genomic_DNA"/>
</dbReference>
<organism evidence="1 2">
    <name type="scientific">Thiorhodovibrio frisius</name>
    <dbReference type="NCBI Taxonomy" id="631362"/>
    <lineage>
        <taxon>Bacteria</taxon>
        <taxon>Pseudomonadati</taxon>
        <taxon>Pseudomonadota</taxon>
        <taxon>Gammaproteobacteria</taxon>
        <taxon>Chromatiales</taxon>
        <taxon>Chromatiaceae</taxon>
        <taxon>Thiorhodovibrio</taxon>
    </lineage>
</organism>
<dbReference type="GO" id="GO:0016747">
    <property type="term" value="F:acyltransferase activity, transferring groups other than amino-acyl groups"/>
    <property type="evidence" value="ECO:0007669"/>
    <property type="project" value="InterPro"/>
</dbReference>
<proteinExistence type="predicted"/>
<sequence>MSYENISKFFIALHHDEQKRSVLESLNKQYAGQQIDDETRMDVIRTHILPLAEKLQMPFTIEELQTYSSKQSKSSGALDGVSLKELDSVVGGLGIGSICVGLGLGLSIGDGLCTIIGFSAFG</sequence>
<accession>H8Z1L9</accession>
<evidence type="ECO:0008006" key="3">
    <source>
        <dbReference type="Google" id="ProtNLM"/>
    </source>
</evidence>
<keyword evidence="2" id="KW-1185">Reference proteome</keyword>
<dbReference type="OrthoDB" id="5458396at2"/>
<dbReference type="RefSeq" id="WP_009148049.1">
    <property type="nucleotide sequence ID" value="NZ_CP121471.1"/>
</dbReference>
<dbReference type="HOGENOM" id="CLU_2025698_0_0_6"/>